<evidence type="ECO:0000259" key="3">
    <source>
        <dbReference type="Pfam" id="PF08751"/>
    </source>
</evidence>
<sequence length="1272" mass="139209">MLMMTVHVLHAGDGYSYLTRQVAAADHNLARGQDLTDYYTAEGAPAGRWVGSGTAVLEVDGDVAETQMRALFGEGLHPDADATIARELAAGGNPDDAIAATRLGRRFMVPTLTDDGWDDAIRAAYAQFRTDNARSPEVGAERDLIRLTLATERATTLLGRPAADAEVQRFLADRGRAQRLPVAGYDLVFTPVKSVSVLWALADKGTSEEIHRAHTAAWRGTLDWIESEAALTRVGAAGVGQINTNGLTAAAFDHRDSRTGDPNLHTHVAISTKVQGIDGKWRSLDGRVLHQLGVAASERYNTLIEHELRRRLGVSFEPESRGRNKRAVREIVGVPRELRDAFSSRRAAIEDAYNDLVKEYVRANGHTPSKPVQLKLAQQATLTTREGKDQPNSLDEQRAQWRQSAMQTVGERRLGLLLDDVRRPLQKDDRQRTRDAKLAAMTPDDMAAAIIERVENDRSTWRRAHLEAEAQRLARAVVNARSDGADLDVIALAADITDRAAAAVIRVTAPDLNPVPDALQREDGESIYHVHGTDTFTSSRILDIEDRLITAGNTTAGVYVPAKVFEATLADINATREHPLDAGQAELARAFATGGKRIQVGIGPAGTGKTTAMKVFARAAERAGARILALAPTAAASTVLADEIDVEADTAHKLIQIHTSGSTNQQESDQYRVDAHTILLIDEAGMASTPLLAEVLNLAERKGASIRLLGDPAQLAAVESGGALRLLERETEASYLDTVWRFRDKTEAAATLRLRVGDDAALGFYVDHDRTRGGLRQSMLEDIYVAWSGDRDLGRNAIMVAGTNEEVAALNTRARVDLVAQNVVESAGLALHDGNRAGIGDLVVTRRNDRRLRSNRGRDFVANGDTWTVLARTTGGELKVKSLRHDGVLTLPAEYVRDHVELAYASTINRVQGMTVDRAHILVDPEATSREQLYVAATRGRDTNHLYAVISHLGDVDAHATEKPSDSIVHALQRVLARESAELSAHETIQRGLDHAASLAGLLPSYEDAIIRARDPEQTIRMEQLVRETLPAAPAEQVIADEAWPSLAIRLAEHEAKGNDPAALLTDAAAPHRMDNHDEIRSLAKILHFRVGSPRTTDVHDLPEWISAAPTESGPNEEVRLWSNRQADLIADRIHYLVDRTILEPPEWTAQLSLEDLTDAQRRDLGSVLAYRDLHQVGPHVYALGAPPTYAADSYVAALNAYRRLTAATHDFDRDTAAQAQPAHRTQRVTVAEDVRTRLAELRQSDERLRKQDTTDHPDRGQLRLDQNVPTQ</sequence>
<evidence type="ECO:0000256" key="1">
    <source>
        <dbReference type="SAM" id="Coils"/>
    </source>
</evidence>
<feature type="domain" description="TrwC relaxase" evidence="3">
    <location>
        <begin position="11"/>
        <end position="406"/>
    </location>
</feature>
<dbReference type="SUPFAM" id="SSF52540">
    <property type="entry name" value="P-loop containing nucleoside triphosphate hydrolases"/>
    <property type="match status" value="2"/>
</dbReference>
<dbReference type="Gene3D" id="2.30.30.940">
    <property type="match status" value="1"/>
</dbReference>
<comment type="caution">
    <text evidence="4">The sequence shown here is derived from an EMBL/GenBank/DDBJ whole genome shotgun (WGS) entry which is preliminary data.</text>
</comment>
<evidence type="ECO:0000313" key="4">
    <source>
        <dbReference type="EMBL" id="PPH74221.1"/>
    </source>
</evidence>
<accession>A0ABX5A8U3</accession>
<feature type="region of interest" description="Disordered" evidence="2">
    <location>
        <begin position="1243"/>
        <end position="1272"/>
    </location>
</feature>
<feature type="coiled-coil region" evidence="1">
    <location>
        <begin position="451"/>
        <end position="483"/>
    </location>
</feature>
<feature type="region of interest" description="Disordered" evidence="2">
    <location>
        <begin position="381"/>
        <end position="405"/>
    </location>
</feature>
<dbReference type="InterPro" id="IPR014862">
    <property type="entry name" value="TrwC"/>
</dbReference>
<gene>
    <name evidence="4" type="ORF">C5C40_13180</name>
</gene>
<dbReference type="InterPro" id="IPR050534">
    <property type="entry name" value="Coronavir_polyprotein_1ab"/>
</dbReference>
<organism evidence="4 5">
    <name type="scientific">Rathayibacter rathayi</name>
    <name type="common">Corynebacterium rathayi</name>
    <dbReference type="NCBI Taxonomy" id="33887"/>
    <lineage>
        <taxon>Bacteria</taxon>
        <taxon>Bacillati</taxon>
        <taxon>Actinomycetota</taxon>
        <taxon>Actinomycetes</taxon>
        <taxon>Micrococcales</taxon>
        <taxon>Microbacteriaceae</taxon>
        <taxon>Rathayibacter</taxon>
    </lineage>
</organism>
<dbReference type="InterPro" id="IPR027417">
    <property type="entry name" value="P-loop_NTPase"/>
</dbReference>
<feature type="compositionally biased region" description="Basic and acidic residues" evidence="2">
    <location>
        <begin position="385"/>
        <end position="399"/>
    </location>
</feature>
<name>A0ABX5A8U3_RATRA</name>
<evidence type="ECO:0000313" key="5">
    <source>
        <dbReference type="Proteomes" id="UP000239698"/>
    </source>
</evidence>
<dbReference type="SUPFAM" id="SSF55464">
    <property type="entry name" value="Origin of replication-binding domain, RBD-like"/>
    <property type="match status" value="1"/>
</dbReference>
<dbReference type="PANTHER" id="PTHR43788">
    <property type="entry name" value="DNA2/NAM7 HELICASE FAMILY MEMBER"/>
    <property type="match status" value="1"/>
</dbReference>
<dbReference type="CDD" id="cd18809">
    <property type="entry name" value="SF1_C_RecD"/>
    <property type="match status" value="1"/>
</dbReference>
<dbReference type="Pfam" id="PF13604">
    <property type="entry name" value="AAA_30"/>
    <property type="match status" value="1"/>
</dbReference>
<dbReference type="EMBL" id="PSVT01000037">
    <property type="protein sequence ID" value="PPH74221.1"/>
    <property type="molecule type" value="Genomic_DNA"/>
</dbReference>
<protein>
    <submittedName>
        <fullName evidence="4">TraA-like conjugal transfer protein</fullName>
    </submittedName>
</protein>
<feature type="compositionally biased region" description="Basic and acidic residues" evidence="2">
    <location>
        <begin position="1243"/>
        <end position="1263"/>
    </location>
</feature>
<evidence type="ECO:0000256" key="2">
    <source>
        <dbReference type="SAM" id="MobiDB-lite"/>
    </source>
</evidence>
<dbReference type="Proteomes" id="UP000239698">
    <property type="component" value="Unassembled WGS sequence"/>
</dbReference>
<dbReference type="NCBIfam" id="NF041492">
    <property type="entry name" value="MobF"/>
    <property type="match status" value="1"/>
</dbReference>
<keyword evidence="5" id="KW-1185">Reference proteome</keyword>
<proteinExistence type="predicted"/>
<dbReference type="Pfam" id="PF08751">
    <property type="entry name" value="TrwC"/>
    <property type="match status" value="1"/>
</dbReference>
<dbReference type="Gene3D" id="3.40.50.300">
    <property type="entry name" value="P-loop containing nucleotide triphosphate hydrolases"/>
    <property type="match status" value="2"/>
</dbReference>
<reference evidence="4 5" key="1">
    <citation type="submission" date="2018-02" db="EMBL/GenBank/DDBJ databases">
        <title>Bacteriophage NCPPB3778 and a type I-E CRISPR drive the evolution of the US Biological Select Agent, Rathayibacter toxicus.</title>
        <authorList>
            <person name="Davis E.W.II."/>
            <person name="Tabima J.F."/>
            <person name="Weisberg A.J."/>
            <person name="Lopes L.D."/>
            <person name="Wiseman M.S."/>
            <person name="Wiseman M.S."/>
            <person name="Pupko T."/>
            <person name="Belcher M.S."/>
            <person name="Sechler A.J."/>
            <person name="Tancos M.A."/>
            <person name="Schroeder B.K."/>
            <person name="Murray T.D."/>
            <person name="Luster D.G."/>
            <person name="Schneider W.L."/>
            <person name="Rogers E."/>
            <person name="Andreote F.D."/>
            <person name="Grunwald N.J."/>
            <person name="Putnam M.L."/>
            <person name="Chang J.H."/>
        </authorList>
    </citation>
    <scope>NUCLEOTIDE SEQUENCE [LARGE SCALE GENOMIC DNA]</scope>
    <source>
        <strain evidence="4 5">AY1D6</strain>
    </source>
</reference>
<keyword evidence="1" id="KW-0175">Coiled coil</keyword>